<dbReference type="Pfam" id="PF03641">
    <property type="entry name" value="Lysine_decarbox"/>
    <property type="match status" value="1"/>
</dbReference>
<dbReference type="Proteomes" id="UP000663864">
    <property type="component" value="Unassembled WGS sequence"/>
</dbReference>
<dbReference type="InterPro" id="IPR031100">
    <property type="entry name" value="LOG_fam"/>
</dbReference>
<evidence type="ECO:0000313" key="1">
    <source>
        <dbReference type="EMBL" id="CAF1179051.1"/>
    </source>
</evidence>
<dbReference type="GO" id="GO:0009691">
    <property type="term" value="P:cytokinin biosynthetic process"/>
    <property type="evidence" value="ECO:0007669"/>
    <property type="project" value="InterPro"/>
</dbReference>
<dbReference type="AlphaFoldDB" id="A0A819H2B7"/>
<name>A0A819H2B7_9BILA</name>
<reference evidence="7" key="1">
    <citation type="submission" date="2021-02" db="EMBL/GenBank/DDBJ databases">
        <authorList>
            <person name="Nowell W R."/>
        </authorList>
    </citation>
    <scope>NUCLEOTIDE SEQUENCE</scope>
</reference>
<dbReference type="EMBL" id="CAJNOL010002471">
    <property type="protein sequence ID" value="CAF1503510.1"/>
    <property type="molecule type" value="Genomic_DNA"/>
</dbReference>
<keyword evidence="10" id="KW-1185">Reference proteome</keyword>
<dbReference type="EMBL" id="CAJOBE010003659">
    <property type="protein sequence ID" value="CAF3893553.1"/>
    <property type="molecule type" value="Genomic_DNA"/>
</dbReference>
<dbReference type="InterPro" id="IPR005269">
    <property type="entry name" value="LOG"/>
</dbReference>
<evidence type="ECO:0000313" key="8">
    <source>
        <dbReference type="EMBL" id="CAF3994247.1"/>
    </source>
</evidence>
<accession>A0A819H2B7</accession>
<evidence type="ECO:0008006" key="12">
    <source>
        <dbReference type="Google" id="ProtNLM"/>
    </source>
</evidence>
<dbReference type="GO" id="GO:0016799">
    <property type="term" value="F:hydrolase activity, hydrolyzing N-glycosyl compounds"/>
    <property type="evidence" value="ECO:0007669"/>
    <property type="project" value="TreeGrafter"/>
</dbReference>
<dbReference type="Proteomes" id="UP000663854">
    <property type="component" value="Unassembled WGS sequence"/>
</dbReference>
<dbReference type="Proteomes" id="UP000663889">
    <property type="component" value="Unassembled WGS sequence"/>
</dbReference>
<dbReference type="EMBL" id="CAJNOT010003471">
    <property type="protein sequence ID" value="CAF1385608.1"/>
    <property type="molecule type" value="Genomic_DNA"/>
</dbReference>
<dbReference type="Proteomes" id="UP000663874">
    <property type="component" value="Unassembled WGS sequence"/>
</dbReference>
<dbReference type="NCBIfam" id="TIGR00730">
    <property type="entry name" value="Rossman fold protein, TIGR00730 family"/>
    <property type="match status" value="1"/>
</dbReference>
<evidence type="ECO:0000313" key="4">
    <source>
        <dbReference type="EMBL" id="CAF1385608.1"/>
    </source>
</evidence>
<dbReference type="Proteomes" id="UP000663882">
    <property type="component" value="Unassembled WGS sequence"/>
</dbReference>
<proteinExistence type="predicted"/>
<evidence type="ECO:0000313" key="7">
    <source>
        <dbReference type="EMBL" id="CAF3893553.1"/>
    </source>
</evidence>
<dbReference type="PANTHER" id="PTHR31223">
    <property type="entry name" value="LOG FAMILY PROTEIN YJL055W"/>
    <property type="match status" value="1"/>
</dbReference>
<evidence type="ECO:0000313" key="11">
    <source>
        <dbReference type="Proteomes" id="UP000663874"/>
    </source>
</evidence>
<evidence type="ECO:0000313" key="9">
    <source>
        <dbReference type="EMBL" id="CAF4082569.1"/>
    </source>
</evidence>
<dbReference type="EMBL" id="CAJNOH010001125">
    <property type="protein sequence ID" value="CAF1179051.1"/>
    <property type="molecule type" value="Genomic_DNA"/>
</dbReference>
<dbReference type="GO" id="GO:0005829">
    <property type="term" value="C:cytosol"/>
    <property type="evidence" value="ECO:0007669"/>
    <property type="project" value="TreeGrafter"/>
</dbReference>
<dbReference type="Proteomes" id="UP000663823">
    <property type="component" value="Unassembled WGS sequence"/>
</dbReference>
<sequence>MTSKRICVYCASSDICDKKFLDAGQQLGEALARMNITVVYGGAQQGVMGAVADGALNAQGKVIGWIPKFMKNELLHPGLTEVHEVETIHIRKHGMMMNSDGIIALPGGTGTVEELMEAITWKRLDLIHIPIFIINIDGFYNPLLELFENMFNERFMNRELDNHWIVVKSIDEIIDKLKLLFI</sequence>
<evidence type="ECO:0000313" key="10">
    <source>
        <dbReference type="Proteomes" id="UP000663870"/>
    </source>
</evidence>
<dbReference type="Proteomes" id="UP000663870">
    <property type="component" value="Unassembled WGS sequence"/>
</dbReference>
<dbReference type="EMBL" id="CAJNOO010002848">
    <property type="protein sequence ID" value="CAF1301495.1"/>
    <property type="molecule type" value="Genomic_DNA"/>
</dbReference>
<evidence type="ECO:0000313" key="5">
    <source>
        <dbReference type="EMBL" id="CAF1502793.1"/>
    </source>
</evidence>
<organism evidence="7 11">
    <name type="scientific">Rotaria sordida</name>
    <dbReference type="NCBI Taxonomy" id="392033"/>
    <lineage>
        <taxon>Eukaryota</taxon>
        <taxon>Metazoa</taxon>
        <taxon>Spiralia</taxon>
        <taxon>Gnathifera</taxon>
        <taxon>Rotifera</taxon>
        <taxon>Eurotatoria</taxon>
        <taxon>Bdelloidea</taxon>
        <taxon>Philodinida</taxon>
        <taxon>Philodinidae</taxon>
        <taxon>Rotaria</taxon>
    </lineage>
</organism>
<dbReference type="Gene3D" id="3.40.50.450">
    <property type="match status" value="1"/>
</dbReference>
<dbReference type="EMBL" id="CAJNOU010002842">
    <property type="protein sequence ID" value="CAF1353293.1"/>
    <property type="molecule type" value="Genomic_DNA"/>
</dbReference>
<dbReference type="OrthoDB" id="9991749at2759"/>
<evidence type="ECO:0000313" key="6">
    <source>
        <dbReference type="EMBL" id="CAF1503510.1"/>
    </source>
</evidence>
<dbReference type="EMBL" id="CAJNOL010002463">
    <property type="protein sequence ID" value="CAF1502793.1"/>
    <property type="molecule type" value="Genomic_DNA"/>
</dbReference>
<protein>
    <recommendedName>
        <fullName evidence="12">Cytokinin riboside 5'-monophosphate phosphoribohydrolase</fullName>
    </recommendedName>
</protein>
<gene>
    <name evidence="7" type="ORF">FNK824_LOCUS20189</name>
    <name evidence="8" type="ORF">JBS370_LOCUS25904</name>
    <name evidence="5" type="ORF">JXQ802_LOCUS40522</name>
    <name evidence="6" type="ORF">JXQ802_LOCUS40567</name>
    <name evidence="9" type="ORF">OTI717_LOCUS33272</name>
    <name evidence="1" type="ORF">PYM288_LOCUS23701</name>
    <name evidence="2" type="ORF">RFH988_LOCUS29748</name>
    <name evidence="3" type="ORF">SEV965_LOCUS28980</name>
    <name evidence="4" type="ORF">ZHD862_LOCUS32350</name>
</gene>
<dbReference type="SUPFAM" id="SSF102405">
    <property type="entry name" value="MCP/YpsA-like"/>
    <property type="match status" value="1"/>
</dbReference>
<dbReference type="PANTHER" id="PTHR31223:SF70">
    <property type="entry name" value="LOG FAMILY PROTEIN YJL055W"/>
    <property type="match status" value="1"/>
</dbReference>
<dbReference type="EMBL" id="CAJOBD010004427">
    <property type="protein sequence ID" value="CAF3994247.1"/>
    <property type="molecule type" value="Genomic_DNA"/>
</dbReference>
<evidence type="ECO:0000313" key="3">
    <source>
        <dbReference type="EMBL" id="CAF1353293.1"/>
    </source>
</evidence>
<dbReference type="EMBL" id="CAJOAX010010855">
    <property type="protein sequence ID" value="CAF4082569.1"/>
    <property type="molecule type" value="Genomic_DNA"/>
</dbReference>
<evidence type="ECO:0000313" key="2">
    <source>
        <dbReference type="EMBL" id="CAF1301495.1"/>
    </source>
</evidence>
<comment type="caution">
    <text evidence="7">The sequence shown here is derived from an EMBL/GenBank/DDBJ whole genome shotgun (WGS) entry which is preliminary data.</text>
</comment>
<dbReference type="Proteomes" id="UP000663836">
    <property type="component" value="Unassembled WGS sequence"/>
</dbReference>